<keyword evidence="2" id="KW-1133">Transmembrane helix</keyword>
<feature type="transmembrane region" description="Helical" evidence="2">
    <location>
        <begin position="253"/>
        <end position="273"/>
    </location>
</feature>
<feature type="transmembrane region" description="Helical" evidence="2">
    <location>
        <begin position="67"/>
        <end position="87"/>
    </location>
</feature>
<reference evidence="3 4" key="1">
    <citation type="journal article" date="2024" name="Science">
        <title>Giant polyketide synthase enzymes in the biosynthesis of giant marine polyether toxins.</title>
        <authorList>
            <person name="Fallon T.R."/>
            <person name="Shende V.V."/>
            <person name="Wierzbicki I.H."/>
            <person name="Pendleton A.L."/>
            <person name="Watervoot N.F."/>
            <person name="Auber R.P."/>
            <person name="Gonzalez D.J."/>
            <person name="Wisecaver J.H."/>
            <person name="Moore B.S."/>
        </authorList>
    </citation>
    <scope>NUCLEOTIDE SEQUENCE [LARGE SCALE GENOMIC DNA]</scope>
    <source>
        <strain evidence="3 4">12B1</strain>
    </source>
</reference>
<gene>
    <name evidence="3" type="ORF">AB1Y20_002806</name>
</gene>
<sequence>MTQEPAVLHAAATYAAAILTGYAVASTGLISDDGRKGIATLYAKLIFPTMVFRGVAAIQLATVDLSLVIVVLFAKLIVVLLCVVFCWRALSRKYAGNSLAHAAMLAMASSHSFDVTWGVPLSRALFPNDVPYIYLNQSVQLLVVNPLLLMVIELSAARGPGSTTLSNVLKNGLLKNPLVMMTLAGALAGQLFPTGIPPLLGIFTKHVADAGPFLGFLTLGFAVSALGTTGANELCICIVLAAFKMVLMPKLYLLLRGFVGCSVNISFLSFMGGLPASASVYSLSLVKGLSPEVIGPLVPLTMFLSFIFSLSSLYSSSNHKEGGQISANAIQLILGLVACACGLRVLLDSAGAGRSMAIRGLKVG</sequence>
<feature type="transmembrane region" description="Helical" evidence="2">
    <location>
        <begin position="293"/>
        <end position="313"/>
    </location>
</feature>
<keyword evidence="4" id="KW-1185">Reference proteome</keyword>
<keyword evidence="2" id="KW-0812">Transmembrane</keyword>
<feature type="transmembrane region" description="Helical" evidence="2">
    <location>
        <begin position="178"/>
        <end position="196"/>
    </location>
</feature>
<feature type="transmembrane region" description="Helical" evidence="2">
    <location>
        <begin position="216"/>
        <end position="241"/>
    </location>
</feature>
<proteinExistence type="predicted"/>
<organism evidence="3 4">
    <name type="scientific">Prymnesium parvum</name>
    <name type="common">Toxic golden alga</name>
    <dbReference type="NCBI Taxonomy" id="97485"/>
    <lineage>
        <taxon>Eukaryota</taxon>
        <taxon>Haptista</taxon>
        <taxon>Haptophyta</taxon>
        <taxon>Prymnesiophyceae</taxon>
        <taxon>Prymnesiales</taxon>
        <taxon>Prymnesiaceae</taxon>
        <taxon>Prymnesium</taxon>
    </lineage>
</organism>
<dbReference type="Proteomes" id="UP001515480">
    <property type="component" value="Unassembled WGS sequence"/>
</dbReference>
<evidence type="ECO:0000256" key="2">
    <source>
        <dbReference type="SAM" id="Phobius"/>
    </source>
</evidence>
<keyword evidence="2" id="KW-0472">Membrane</keyword>
<feature type="transmembrane region" description="Helical" evidence="2">
    <location>
        <begin position="325"/>
        <end position="347"/>
    </location>
</feature>
<evidence type="ECO:0000313" key="4">
    <source>
        <dbReference type="Proteomes" id="UP001515480"/>
    </source>
</evidence>
<dbReference type="PANTHER" id="PTHR36838:SF3">
    <property type="entry name" value="TRANSPORTER AUXIN EFFLUX CARRIER EC FAMILY"/>
    <property type="match status" value="1"/>
</dbReference>
<dbReference type="EMBL" id="JBGBPQ010000010">
    <property type="protein sequence ID" value="KAL1518517.1"/>
    <property type="molecule type" value="Genomic_DNA"/>
</dbReference>
<accession>A0AB34JBP3</accession>
<evidence type="ECO:0000256" key="1">
    <source>
        <dbReference type="ARBA" id="ARBA00022448"/>
    </source>
</evidence>
<dbReference type="AlphaFoldDB" id="A0AB34JBP3"/>
<evidence type="ECO:0008006" key="5">
    <source>
        <dbReference type="Google" id="ProtNLM"/>
    </source>
</evidence>
<feature type="transmembrane region" description="Helical" evidence="2">
    <location>
        <begin position="6"/>
        <end position="29"/>
    </location>
</feature>
<comment type="caution">
    <text evidence="3">The sequence shown here is derived from an EMBL/GenBank/DDBJ whole genome shotgun (WGS) entry which is preliminary data.</text>
</comment>
<keyword evidence="1" id="KW-0813">Transport</keyword>
<name>A0AB34JBP3_PRYPA</name>
<dbReference type="PANTHER" id="PTHR36838">
    <property type="entry name" value="AUXIN EFFLUX CARRIER FAMILY PROTEIN"/>
    <property type="match status" value="1"/>
</dbReference>
<feature type="transmembrane region" description="Helical" evidence="2">
    <location>
        <begin position="41"/>
        <end position="61"/>
    </location>
</feature>
<evidence type="ECO:0000313" key="3">
    <source>
        <dbReference type="EMBL" id="KAL1518517.1"/>
    </source>
</evidence>
<protein>
    <recommendedName>
        <fullName evidence="5">Amino acid transporter</fullName>
    </recommendedName>
</protein>